<sequence>MFKTISEFMDGKKTYAGIGVMVLGMFGVAKYVGIETDVANVINSGFQFFGAVLALYGNAKSHRN</sequence>
<gene>
    <name evidence="2" type="ORF">COZ07_09795</name>
</gene>
<reference evidence="2 3" key="1">
    <citation type="submission" date="2017-09" db="EMBL/GenBank/DDBJ databases">
        <title>Depth-based differentiation of microbial function through sediment-hosted aquifers and enrichment of novel symbionts in the deep terrestrial subsurface.</title>
        <authorList>
            <person name="Probst A.J."/>
            <person name="Ladd B."/>
            <person name="Jarett J.K."/>
            <person name="Geller-Mcgrath D.E."/>
            <person name="Sieber C.M."/>
            <person name="Emerson J.B."/>
            <person name="Anantharaman K."/>
            <person name="Thomas B.C."/>
            <person name="Malmstrom R."/>
            <person name="Stieglmeier M."/>
            <person name="Klingl A."/>
            <person name="Woyke T."/>
            <person name="Ryan C.M."/>
            <person name="Banfield J.F."/>
        </authorList>
    </citation>
    <scope>NUCLEOTIDE SEQUENCE [LARGE SCALE GENOMIC DNA]</scope>
    <source>
        <strain evidence="2">CG_4_10_14_3_um_filter_34_13</strain>
    </source>
</reference>
<keyword evidence="1" id="KW-1133">Transmembrane helix</keyword>
<proteinExistence type="predicted"/>
<dbReference type="AlphaFoldDB" id="A0A2M7PL20"/>
<name>A0A2M7PL20_9BACT</name>
<evidence type="ECO:0008006" key="4">
    <source>
        <dbReference type="Google" id="ProtNLM"/>
    </source>
</evidence>
<feature type="transmembrane region" description="Helical" evidence="1">
    <location>
        <begin position="14"/>
        <end position="32"/>
    </location>
</feature>
<organism evidence="2 3">
    <name type="scientific">Candidatus Infernicultor aquiphilus</name>
    <dbReference type="NCBI Taxonomy" id="1805029"/>
    <lineage>
        <taxon>Bacteria</taxon>
        <taxon>Pseudomonadati</taxon>
        <taxon>Atribacterota</taxon>
        <taxon>Candidatus Phoenicimicrobiia</taxon>
        <taxon>Candidatus Pheonicimicrobiales</taxon>
        <taxon>Candidatus Phoenicimicrobiaceae</taxon>
        <taxon>Candidatus Infernicultor</taxon>
    </lineage>
</organism>
<dbReference type="Proteomes" id="UP000230646">
    <property type="component" value="Unassembled WGS sequence"/>
</dbReference>
<keyword evidence="1" id="KW-0812">Transmembrane</keyword>
<evidence type="ECO:0000256" key="1">
    <source>
        <dbReference type="SAM" id="Phobius"/>
    </source>
</evidence>
<keyword evidence="1" id="KW-0472">Membrane</keyword>
<dbReference type="EMBL" id="PFKO01000358">
    <property type="protein sequence ID" value="PIY31288.1"/>
    <property type="molecule type" value="Genomic_DNA"/>
</dbReference>
<comment type="caution">
    <text evidence="2">The sequence shown here is derived from an EMBL/GenBank/DDBJ whole genome shotgun (WGS) entry which is preliminary data.</text>
</comment>
<evidence type="ECO:0000313" key="3">
    <source>
        <dbReference type="Proteomes" id="UP000230646"/>
    </source>
</evidence>
<evidence type="ECO:0000313" key="2">
    <source>
        <dbReference type="EMBL" id="PIY31288.1"/>
    </source>
</evidence>
<dbReference type="RefSeq" id="WP_406608428.1">
    <property type="nucleotide sequence ID" value="NZ_PFKO01000358.1"/>
</dbReference>
<protein>
    <recommendedName>
        <fullName evidence="4">Holin</fullName>
    </recommendedName>
</protein>
<accession>A0A2M7PL20</accession>